<dbReference type="NCBIfam" id="TIGR03118">
    <property type="entry name" value="PEPCTERM_chp_1"/>
    <property type="match status" value="1"/>
</dbReference>
<evidence type="ECO:0000313" key="1">
    <source>
        <dbReference type="EMBL" id="SEP14125.1"/>
    </source>
</evidence>
<dbReference type="Proteomes" id="UP000198814">
    <property type="component" value="Unassembled WGS sequence"/>
</dbReference>
<proteinExistence type="predicted"/>
<dbReference type="STRING" id="42354.SAMN05216333_1554"/>
<protein>
    <submittedName>
        <fullName evidence="1">TIGR03118 family protein</fullName>
    </submittedName>
</protein>
<evidence type="ECO:0000313" key="2">
    <source>
        <dbReference type="Proteomes" id="UP000198814"/>
    </source>
</evidence>
<keyword evidence="2" id="KW-1185">Reference proteome</keyword>
<dbReference type="SUPFAM" id="SSF63829">
    <property type="entry name" value="Calcium-dependent phosphotriesterase"/>
    <property type="match status" value="1"/>
</dbReference>
<dbReference type="EMBL" id="FODO01000055">
    <property type="protein sequence ID" value="SEP14125.1"/>
    <property type="molecule type" value="Genomic_DNA"/>
</dbReference>
<dbReference type="OrthoDB" id="581621at2"/>
<accession>A0A1H8VFF2</accession>
<reference evidence="2" key="1">
    <citation type="submission" date="2016-10" db="EMBL/GenBank/DDBJ databases">
        <authorList>
            <person name="Varghese N."/>
            <person name="Submissions S."/>
        </authorList>
    </citation>
    <scope>NUCLEOTIDE SEQUENCE [LARGE SCALE GENOMIC DNA]</scope>
    <source>
        <strain evidence="2">Nm76</strain>
    </source>
</reference>
<gene>
    <name evidence="1" type="ORF">SAMN05216333_1554</name>
</gene>
<sequence>MHKIRLHRAAFVTGLFLVTFALPSHAVLFNINNLVTDDQSAHAAQITDPGLINAWGLSYAPTGPFWVSANGTGTSPLYSVDPATQATSKSALTVTIPGAGSVTGQVFNGTSAFNGDRFLFVSEDGTVSGWRPALGSTAETLAVASATSLYKGAAFSTIGSDSYLYAANFHTGAVDVYKGSTLSPALTGTFTDPSLPSGYAPFNIQNLGGTLYVTYAQQDPLSPDEVAGPGLGLVDAYDQQGNFLARIATGGSLNAPWGLAIAPSSFGSMAGALLVGNFGDGHISAFDPATHAFLGQVLGNDGNPLVIDGLWAISPGNDGLAGSSHLLYFTAGPDDESHGLFGVMTPVPEPSVYAMLLIGLALTSCVIRYRNCN</sequence>
<dbReference type="InterPro" id="IPR017549">
    <property type="entry name" value="APMV_L690"/>
</dbReference>
<name>A0A1H8VFF2_9PROT</name>
<dbReference type="AlphaFoldDB" id="A0A1H8VFF2"/>
<organism evidence="1 2">
    <name type="scientific">Nitrosomonas oligotropha</name>
    <dbReference type="NCBI Taxonomy" id="42354"/>
    <lineage>
        <taxon>Bacteria</taxon>
        <taxon>Pseudomonadati</taxon>
        <taxon>Pseudomonadota</taxon>
        <taxon>Betaproteobacteria</taxon>
        <taxon>Nitrosomonadales</taxon>
        <taxon>Nitrosomonadaceae</taxon>
        <taxon>Nitrosomonas</taxon>
    </lineage>
</organism>
<dbReference type="RefSeq" id="WP_090322794.1">
    <property type="nucleotide sequence ID" value="NZ_FNOE01000056.1"/>
</dbReference>